<name>A0ACC6RUI6_9BURK</name>
<dbReference type="EMBL" id="JAYMRU010000036">
    <property type="protein sequence ID" value="MEM5405038.1"/>
    <property type="molecule type" value="Genomic_DNA"/>
</dbReference>
<evidence type="ECO:0000313" key="2">
    <source>
        <dbReference type="Proteomes" id="UP001392318"/>
    </source>
</evidence>
<gene>
    <name evidence="1" type="ORF">VSR83_34350</name>
</gene>
<sequence>MKSLTIKARLIAVMTALSVLLLAGGLMGLWSISRVNDSLHEVYESRLVSIQRIDLMNTALNRLRFTIASSALDTKQAYTDAKLQSFKSDMKSGDQAWADYTKNLTPEEKEETDAFVPVFGKFVVEVVQPAMAAMAAHDISAIDDISRGPLEALYQPVQDGLDRLVNLEGELAKREYERSQQNYQIVRVLCIVGVLAGGLMAFGFSAWMIRAISTPLNTAVQVAQNVKNGNLTQRIDTHSTDETGRVLGALADMSQSLSRIVSDVRNSSNSIRNASVQIAQGNQELSSRTESQAASLEETAASVEQLSSTVRLNAENAIQADTLARSASEVAARGGQAVTRVVETMQDINRSANSISDIIGTIEGIAFQTNILALNAAVEAARAGEEGRGFAVVAGEVRSLAQRSAGAAKEIKDLIDDSVGKVGAGTRLVDEAGTTMKEVVQSITRVADIMGEISSASQEQAQGIEQISQAVTQMDQQVQSNAAMVEQASAAAQQLRDESAQLSRTVAIFNI</sequence>
<proteinExistence type="predicted"/>
<keyword evidence="2" id="KW-1185">Reference proteome</keyword>
<dbReference type="Proteomes" id="UP001392318">
    <property type="component" value="Unassembled WGS sequence"/>
</dbReference>
<reference evidence="1" key="1">
    <citation type="submission" date="2024-01" db="EMBL/GenBank/DDBJ databases">
        <title>The diversity of rhizobia nodulating Mimosa spp. in eleven states of Brazil covering several biomes is determined by host plant, location, and edaphic factors.</title>
        <authorList>
            <person name="Rouws L."/>
            <person name="Barauna A."/>
            <person name="Beukes C."/>
            <person name="De Faria S.M."/>
            <person name="Gross E."/>
            <person name="Dos Reis Junior F.B."/>
            <person name="Simon M."/>
            <person name="Maluk M."/>
            <person name="Odee D.W."/>
            <person name="Kenicer G."/>
            <person name="Young J.P.W."/>
            <person name="Reis V.M."/>
            <person name="Zilli J."/>
            <person name="James E.K."/>
        </authorList>
    </citation>
    <scope>NUCLEOTIDE SEQUENCE</scope>
    <source>
        <strain evidence="1">JPY452</strain>
    </source>
</reference>
<comment type="caution">
    <text evidence="1">The sequence shown here is derived from an EMBL/GenBank/DDBJ whole genome shotgun (WGS) entry which is preliminary data.</text>
</comment>
<evidence type="ECO:0000313" key="1">
    <source>
        <dbReference type="EMBL" id="MEM5405038.1"/>
    </source>
</evidence>
<organism evidence="1 2">
    <name type="scientific">Paraburkholderia unamae</name>
    <dbReference type="NCBI Taxonomy" id="219649"/>
    <lineage>
        <taxon>Bacteria</taxon>
        <taxon>Pseudomonadati</taxon>
        <taxon>Pseudomonadota</taxon>
        <taxon>Betaproteobacteria</taxon>
        <taxon>Burkholderiales</taxon>
        <taxon>Burkholderiaceae</taxon>
        <taxon>Paraburkholderia</taxon>
    </lineage>
</organism>
<accession>A0ACC6RUI6</accession>
<protein>
    <submittedName>
        <fullName evidence="1">Methyl-accepting chemotaxis protein</fullName>
    </submittedName>
</protein>